<keyword evidence="2" id="KW-1133">Transmembrane helix</keyword>
<evidence type="ECO:0000259" key="3">
    <source>
        <dbReference type="PROSITE" id="PS50188"/>
    </source>
</evidence>
<dbReference type="AlphaFoldDB" id="A0A9K3CPV8"/>
<evidence type="ECO:0000256" key="2">
    <source>
        <dbReference type="SAM" id="Phobius"/>
    </source>
</evidence>
<feature type="compositionally biased region" description="Basic and acidic residues" evidence="1">
    <location>
        <begin position="300"/>
        <end position="313"/>
    </location>
</feature>
<comment type="caution">
    <text evidence="4">The sequence shown here is derived from an EMBL/GenBank/DDBJ whole genome shotgun (WGS) entry which is preliminary data.</text>
</comment>
<keyword evidence="5" id="KW-1185">Reference proteome</keyword>
<feature type="region of interest" description="Disordered" evidence="1">
    <location>
        <begin position="169"/>
        <end position="485"/>
    </location>
</feature>
<sequence>MDSFYGGGLLFKGAPITLGLSIATLALSVFPGVFRCVSLLMFLPDSMASQPWRWATAPFVSPHPATLLLIGVLWLRGAALERLCGSRLILMSLQQSAADIDVIAAECSDEIELEERLLKLKESMDQQDSETGEYGDEGLNAFGEVAPEDEDREVSESASFNFDGFEAVAKQPATPTQNRAASPAGDMMSSGNLNSTHPPRIKIETPAFPETDDEGERKGKSSQWSQEAVTPKTLFCDRDDTSTQALQSARAGQRRRERAFPEVSLRETSRGGSLRTTRRRKTITRPAMWDADGDQQSSKQTRERERVHLEKWSRQVPLGVSERERERQERERAEVEKALEMERFRGGSVPLLLTVHKMDSSPSKGKGLDARGSVGERERERDRERERTVSREDRDTQSLRGSRRSARHRKGMSSRPALEKSSDSSSDERDREYSRVSHRSSRRRSSRGSSHRSYRSRKHRRHRHRHHHHSDSSSEDSGPAPLPANCVTMDQFNTLVQSIQTLTTEFTSYRSTMEDRVSKMTKEVESRVQFLAKQLVEMRGEYTSKVEAVVTQIEEIKENGSEREKERSRDRERERERSVSPSSDSESDRERERERERERKREREREKKRGRESTRGRGRESSRRGREKEREITLKRPEYAYNPQMCHPDIKLGNENTIAQRQDGDSGWHGVHIGEEWSKGINTITFKIERLASNGGIMIGICKPDGPVEGIFHQKDTCALFNDGHKAKGNKMQKYDTGKPFTQGDLVSLIANMDKRSLGFFVNGEYLHTAFERIPRTVVPYMEIWAPGDAVSVVPTPENLLSGM</sequence>
<dbReference type="InterPro" id="IPR003877">
    <property type="entry name" value="SPRY_dom"/>
</dbReference>
<dbReference type="InterPro" id="IPR043136">
    <property type="entry name" value="B30.2/SPRY_sf"/>
</dbReference>
<dbReference type="PROSITE" id="PS50188">
    <property type="entry name" value="B302_SPRY"/>
    <property type="match status" value="1"/>
</dbReference>
<dbReference type="EMBL" id="BDIP01000177">
    <property type="protein sequence ID" value="GIQ80477.1"/>
    <property type="molecule type" value="Genomic_DNA"/>
</dbReference>
<reference evidence="4 5" key="1">
    <citation type="journal article" date="2018" name="PLoS ONE">
        <title>The draft genome of Kipferlia bialata reveals reductive genome evolution in fornicate parasites.</title>
        <authorList>
            <person name="Tanifuji G."/>
            <person name="Takabayashi S."/>
            <person name="Kume K."/>
            <person name="Takagi M."/>
            <person name="Nakayama T."/>
            <person name="Kamikawa R."/>
            <person name="Inagaki Y."/>
            <person name="Hashimoto T."/>
        </authorList>
    </citation>
    <scope>NUCLEOTIDE SEQUENCE [LARGE SCALE GENOMIC DNA]</scope>
    <source>
        <strain evidence="4">NY0173</strain>
    </source>
</reference>
<accession>A0A9K3CPV8</accession>
<feature type="compositionally biased region" description="Basic residues" evidence="1">
    <location>
        <begin position="436"/>
        <end position="469"/>
    </location>
</feature>
<evidence type="ECO:0000256" key="1">
    <source>
        <dbReference type="SAM" id="MobiDB-lite"/>
    </source>
</evidence>
<keyword evidence="2" id="KW-0472">Membrane</keyword>
<dbReference type="SUPFAM" id="SSF49899">
    <property type="entry name" value="Concanavalin A-like lectins/glucanases"/>
    <property type="match status" value="1"/>
</dbReference>
<feature type="transmembrane region" description="Helical" evidence="2">
    <location>
        <begin position="55"/>
        <end position="75"/>
    </location>
</feature>
<keyword evidence="2" id="KW-0812">Transmembrane</keyword>
<dbReference type="InterPro" id="IPR001870">
    <property type="entry name" value="B30.2/SPRY"/>
</dbReference>
<dbReference type="Proteomes" id="UP000265618">
    <property type="component" value="Unassembled WGS sequence"/>
</dbReference>
<feature type="compositionally biased region" description="Basic and acidic residues" evidence="1">
    <location>
        <begin position="586"/>
        <end position="636"/>
    </location>
</feature>
<evidence type="ECO:0000313" key="4">
    <source>
        <dbReference type="EMBL" id="GIQ80477.1"/>
    </source>
</evidence>
<feature type="compositionally biased region" description="Basic and acidic residues" evidence="1">
    <location>
        <begin position="258"/>
        <end position="269"/>
    </location>
</feature>
<name>A0A9K3CPV8_9EUKA</name>
<dbReference type="InterPro" id="IPR013320">
    <property type="entry name" value="ConA-like_dom_sf"/>
</dbReference>
<feature type="compositionally biased region" description="Basic and acidic residues" evidence="1">
    <location>
        <begin position="417"/>
        <end position="435"/>
    </location>
</feature>
<dbReference type="CDD" id="cd11709">
    <property type="entry name" value="SPRY"/>
    <property type="match status" value="1"/>
</dbReference>
<feature type="compositionally biased region" description="Basic and acidic residues" evidence="1">
    <location>
        <begin position="366"/>
        <end position="397"/>
    </location>
</feature>
<feature type="compositionally biased region" description="Basic and acidic residues" evidence="1">
    <location>
        <begin position="557"/>
        <end position="578"/>
    </location>
</feature>
<gene>
    <name evidence="4" type="ORF">KIPB_001281</name>
</gene>
<feature type="compositionally biased region" description="Basic residues" evidence="1">
    <location>
        <begin position="401"/>
        <end position="412"/>
    </location>
</feature>
<organism evidence="4 5">
    <name type="scientific">Kipferlia bialata</name>
    <dbReference type="NCBI Taxonomy" id="797122"/>
    <lineage>
        <taxon>Eukaryota</taxon>
        <taxon>Metamonada</taxon>
        <taxon>Carpediemonas-like organisms</taxon>
        <taxon>Kipferlia</taxon>
    </lineage>
</organism>
<dbReference type="Gene3D" id="2.60.120.920">
    <property type="match status" value="1"/>
</dbReference>
<protein>
    <recommendedName>
        <fullName evidence="3">B30.2/SPRY domain-containing protein</fullName>
    </recommendedName>
</protein>
<feature type="transmembrane region" description="Helical" evidence="2">
    <location>
        <begin position="20"/>
        <end position="43"/>
    </location>
</feature>
<feature type="compositionally biased region" description="Basic and acidic residues" evidence="1">
    <location>
        <begin position="321"/>
        <end position="345"/>
    </location>
</feature>
<feature type="domain" description="B30.2/SPRY" evidence="3">
    <location>
        <begin position="619"/>
        <end position="800"/>
    </location>
</feature>
<evidence type="ECO:0000313" key="5">
    <source>
        <dbReference type="Proteomes" id="UP000265618"/>
    </source>
</evidence>
<proteinExistence type="predicted"/>
<feature type="region of interest" description="Disordered" evidence="1">
    <location>
        <begin position="557"/>
        <end position="636"/>
    </location>
</feature>
<dbReference type="Pfam" id="PF00622">
    <property type="entry name" value="SPRY"/>
    <property type="match status" value="1"/>
</dbReference>